<keyword evidence="6" id="KW-1185">Reference proteome</keyword>
<protein>
    <submittedName>
        <fullName evidence="5">Uncharacterized protein</fullName>
    </submittedName>
</protein>
<keyword evidence="3" id="KW-0341">Growth regulation</keyword>
<evidence type="ECO:0000313" key="5">
    <source>
        <dbReference type="EMBL" id="KAK8485798.1"/>
    </source>
</evidence>
<accession>A0ABR1ZZG2</accession>
<gene>
    <name evidence="5" type="ORF">V6N12_003503</name>
</gene>
<evidence type="ECO:0000256" key="4">
    <source>
        <dbReference type="SAM" id="MobiDB-lite"/>
    </source>
</evidence>
<proteinExistence type="inferred from homology"/>
<dbReference type="PANTHER" id="PTHR31374:SF275">
    <property type="entry name" value="AUXIN-INDUCED PROTEIN 6B-LIKE"/>
    <property type="match status" value="1"/>
</dbReference>
<dbReference type="PANTHER" id="PTHR31374">
    <property type="entry name" value="AUXIN-INDUCED PROTEIN-LIKE-RELATED"/>
    <property type="match status" value="1"/>
</dbReference>
<comment type="similarity">
    <text evidence="1">Belongs to the ARG7 family.</text>
</comment>
<dbReference type="Proteomes" id="UP001472677">
    <property type="component" value="Unassembled WGS sequence"/>
</dbReference>
<evidence type="ECO:0000313" key="6">
    <source>
        <dbReference type="Proteomes" id="UP001472677"/>
    </source>
</evidence>
<dbReference type="InterPro" id="IPR003676">
    <property type="entry name" value="SAUR_fam"/>
</dbReference>
<evidence type="ECO:0000256" key="1">
    <source>
        <dbReference type="ARBA" id="ARBA00006974"/>
    </source>
</evidence>
<dbReference type="EMBL" id="JBBPBM010001248">
    <property type="protein sequence ID" value="KAK8485798.1"/>
    <property type="molecule type" value="Genomic_DNA"/>
</dbReference>
<name>A0ABR1ZZG2_9ROSI</name>
<evidence type="ECO:0000256" key="2">
    <source>
        <dbReference type="ARBA" id="ARBA00022473"/>
    </source>
</evidence>
<feature type="region of interest" description="Disordered" evidence="4">
    <location>
        <begin position="21"/>
        <end position="40"/>
    </location>
</feature>
<sequence>MDKPKKNSIMKQLKTSFLSNFMSQTKNDSSSRRRAENSGPLKKGHFSIIVLNNGEPKKFFVALRYLRYPPFIKLLDEAEQEYGFSQKGALVIPCEASELERILS</sequence>
<evidence type="ECO:0000256" key="3">
    <source>
        <dbReference type="ARBA" id="ARBA00022604"/>
    </source>
</evidence>
<keyword evidence="2" id="KW-0217">Developmental protein</keyword>
<comment type="caution">
    <text evidence="5">The sequence shown here is derived from an EMBL/GenBank/DDBJ whole genome shotgun (WGS) entry which is preliminary data.</text>
</comment>
<organism evidence="5 6">
    <name type="scientific">Hibiscus sabdariffa</name>
    <name type="common">roselle</name>
    <dbReference type="NCBI Taxonomy" id="183260"/>
    <lineage>
        <taxon>Eukaryota</taxon>
        <taxon>Viridiplantae</taxon>
        <taxon>Streptophyta</taxon>
        <taxon>Embryophyta</taxon>
        <taxon>Tracheophyta</taxon>
        <taxon>Spermatophyta</taxon>
        <taxon>Magnoliopsida</taxon>
        <taxon>eudicotyledons</taxon>
        <taxon>Gunneridae</taxon>
        <taxon>Pentapetalae</taxon>
        <taxon>rosids</taxon>
        <taxon>malvids</taxon>
        <taxon>Malvales</taxon>
        <taxon>Malvaceae</taxon>
        <taxon>Malvoideae</taxon>
        <taxon>Hibiscus</taxon>
    </lineage>
</organism>
<dbReference type="Pfam" id="PF02519">
    <property type="entry name" value="Auxin_inducible"/>
    <property type="match status" value="1"/>
</dbReference>
<reference evidence="5 6" key="1">
    <citation type="journal article" date="2024" name="G3 (Bethesda)">
        <title>Genome assembly of Hibiscus sabdariffa L. provides insights into metabolisms of medicinal natural products.</title>
        <authorList>
            <person name="Kim T."/>
        </authorList>
    </citation>
    <scope>NUCLEOTIDE SEQUENCE [LARGE SCALE GENOMIC DNA]</scope>
    <source>
        <strain evidence="5">TK-2024</strain>
        <tissue evidence="5">Old leaves</tissue>
    </source>
</reference>